<gene>
    <name evidence="9" type="ORF">FNB15_15645</name>
</gene>
<comment type="similarity">
    <text evidence="7">Belongs to the binding-protein-dependent transport system permease family.</text>
</comment>
<sequence>MSFSFGAILRSWVDSDLAYSFRRSPAVVVSAVVALTIILAAVLAPLVSPFNPFNPAAVKLMDAFTPPAWTDEGQLTYLLGTDDQGRDLFSTLLYGSRISLLVGFSAIAFAAVFGTLIGVLCGYRGGWLDIAVMRVADVQLTIPNILIALTIDGIARTALPRELHNEIAIFVLIFAIGIADWPQFARVARSAALVERHKDYVSAARVIGQPSWVIVLRHVLPNTLGPVLVLATVGLALAVLAEATLSFLGVGVPPTQPSLGTLIRVGQSFLFSGEWWITFFPALTLVLLVLAVNVLGDWLRDALNPKLR</sequence>
<reference evidence="9 10" key="1">
    <citation type="submission" date="2019-07" db="EMBL/GenBank/DDBJ databases">
        <title>Genome sequencing for Ferrovibrio sp. K5.</title>
        <authorList>
            <person name="Park S.-J."/>
        </authorList>
    </citation>
    <scope>NUCLEOTIDE SEQUENCE [LARGE SCALE GENOMIC DNA]</scope>
    <source>
        <strain evidence="9 10">K5</strain>
    </source>
</reference>
<dbReference type="InterPro" id="IPR000515">
    <property type="entry name" value="MetI-like"/>
</dbReference>
<dbReference type="Gene3D" id="1.10.3720.10">
    <property type="entry name" value="MetI-like"/>
    <property type="match status" value="1"/>
</dbReference>
<dbReference type="KEGG" id="fer:FNB15_15645"/>
<dbReference type="EMBL" id="CP041636">
    <property type="protein sequence ID" value="QDO98623.1"/>
    <property type="molecule type" value="Genomic_DNA"/>
</dbReference>
<dbReference type="GO" id="GO:0055085">
    <property type="term" value="P:transmembrane transport"/>
    <property type="evidence" value="ECO:0007669"/>
    <property type="project" value="InterPro"/>
</dbReference>
<dbReference type="Proteomes" id="UP000317496">
    <property type="component" value="Chromosome"/>
</dbReference>
<evidence type="ECO:0000256" key="7">
    <source>
        <dbReference type="RuleBase" id="RU363032"/>
    </source>
</evidence>
<name>A0A516H4B6_9PROT</name>
<feature type="transmembrane region" description="Helical" evidence="7">
    <location>
        <begin position="227"/>
        <end position="250"/>
    </location>
</feature>
<feature type="transmembrane region" description="Helical" evidence="7">
    <location>
        <begin position="275"/>
        <end position="299"/>
    </location>
</feature>
<keyword evidence="10" id="KW-1185">Reference proteome</keyword>
<dbReference type="PANTHER" id="PTHR43386">
    <property type="entry name" value="OLIGOPEPTIDE TRANSPORT SYSTEM PERMEASE PROTEIN APPC"/>
    <property type="match status" value="1"/>
</dbReference>
<dbReference type="RefSeq" id="WP_144069604.1">
    <property type="nucleotide sequence ID" value="NZ_CP041636.1"/>
</dbReference>
<dbReference type="InterPro" id="IPR025966">
    <property type="entry name" value="OppC_N"/>
</dbReference>
<accession>A0A516H4B6</accession>
<evidence type="ECO:0000256" key="3">
    <source>
        <dbReference type="ARBA" id="ARBA00022475"/>
    </source>
</evidence>
<dbReference type="InterPro" id="IPR050366">
    <property type="entry name" value="BP-dependent_transpt_permease"/>
</dbReference>
<feature type="transmembrane region" description="Helical" evidence="7">
    <location>
        <begin position="98"/>
        <end position="123"/>
    </location>
</feature>
<dbReference type="SUPFAM" id="SSF161098">
    <property type="entry name" value="MetI-like"/>
    <property type="match status" value="1"/>
</dbReference>
<comment type="subcellular location">
    <subcellularLocation>
        <location evidence="1 7">Cell membrane</location>
        <topology evidence="1 7">Multi-pass membrane protein</topology>
    </subcellularLocation>
</comment>
<dbReference type="OrthoDB" id="9766870at2"/>
<feature type="transmembrane region" description="Helical" evidence="7">
    <location>
        <begin position="26"/>
        <end position="47"/>
    </location>
</feature>
<keyword evidence="3" id="KW-1003">Cell membrane</keyword>
<proteinExistence type="inferred from homology"/>
<keyword evidence="4 7" id="KW-0812">Transmembrane</keyword>
<dbReference type="AlphaFoldDB" id="A0A516H4B6"/>
<evidence type="ECO:0000313" key="10">
    <source>
        <dbReference type="Proteomes" id="UP000317496"/>
    </source>
</evidence>
<evidence type="ECO:0000313" key="9">
    <source>
        <dbReference type="EMBL" id="QDO98623.1"/>
    </source>
</evidence>
<evidence type="ECO:0000256" key="4">
    <source>
        <dbReference type="ARBA" id="ARBA00022692"/>
    </source>
</evidence>
<evidence type="ECO:0000256" key="6">
    <source>
        <dbReference type="ARBA" id="ARBA00023136"/>
    </source>
</evidence>
<evidence type="ECO:0000259" key="8">
    <source>
        <dbReference type="PROSITE" id="PS50928"/>
    </source>
</evidence>
<dbReference type="CDD" id="cd06261">
    <property type="entry name" value="TM_PBP2"/>
    <property type="match status" value="1"/>
</dbReference>
<evidence type="ECO:0000256" key="1">
    <source>
        <dbReference type="ARBA" id="ARBA00004651"/>
    </source>
</evidence>
<dbReference type="InterPro" id="IPR035906">
    <property type="entry name" value="MetI-like_sf"/>
</dbReference>
<protein>
    <submittedName>
        <fullName evidence="9">ABC transporter permease</fullName>
    </submittedName>
</protein>
<keyword evidence="5 7" id="KW-1133">Transmembrane helix</keyword>
<feature type="domain" description="ABC transmembrane type-1" evidence="8">
    <location>
        <begin position="96"/>
        <end position="296"/>
    </location>
</feature>
<keyword evidence="6 7" id="KW-0472">Membrane</keyword>
<evidence type="ECO:0000256" key="5">
    <source>
        <dbReference type="ARBA" id="ARBA00022989"/>
    </source>
</evidence>
<organism evidence="9 10">
    <name type="scientific">Ferrovibrio terrae</name>
    <dbReference type="NCBI Taxonomy" id="2594003"/>
    <lineage>
        <taxon>Bacteria</taxon>
        <taxon>Pseudomonadati</taxon>
        <taxon>Pseudomonadota</taxon>
        <taxon>Alphaproteobacteria</taxon>
        <taxon>Rhodospirillales</taxon>
        <taxon>Rhodospirillaceae</taxon>
        <taxon>Ferrovibrio</taxon>
    </lineage>
</organism>
<dbReference type="GO" id="GO:0005886">
    <property type="term" value="C:plasma membrane"/>
    <property type="evidence" value="ECO:0007669"/>
    <property type="project" value="UniProtKB-SubCell"/>
</dbReference>
<dbReference type="Pfam" id="PF12911">
    <property type="entry name" value="OppC_N"/>
    <property type="match status" value="1"/>
</dbReference>
<evidence type="ECO:0000256" key="2">
    <source>
        <dbReference type="ARBA" id="ARBA00022448"/>
    </source>
</evidence>
<dbReference type="Pfam" id="PF00528">
    <property type="entry name" value="BPD_transp_1"/>
    <property type="match status" value="1"/>
</dbReference>
<dbReference type="PANTHER" id="PTHR43386:SF26">
    <property type="entry name" value="ABC TRANSPORTER PERMEASE PROTEIN"/>
    <property type="match status" value="1"/>
</dbReference>
<dbReference type="PROSITE" id="PS50928">
    <property type="entry name" value="ABC_TM1"/>
    <property type="match status" value="1"/>
</dbReference>
<keyword evidence="2 7" id="KW-0813">Transport</keyword>